<dbReference type="InterPro" id="IPR041916">
    <property type="entry name" value="Anti_sigma_zinc_sf"/>
</dbReference>
<dbReference type="InterPro" id="IPR051474">
    <property type="entry name" value="Anti-sigma-K/W_factor"/>
</dbReference>
<dbReference type="AlphaFoldDB" id="H0R6X2"/>
<keyword evidence="3 10" id="KW-0812">Transmembrane</keyword>
<keyword evidence="4 10" id="KW-1133">Transmembrane helix</keyword>
<proteinExistence type="predicted"/>
<keyword evidence="6 10" id="KW-0472">Membrane</keyword>
<comment type="caution">
    <text evidence="13">The sequence shown here is derived from an EMBL/GenBank/DDBJ whole genome shotgun (WGS) entry which is preliminary data.</text>
</comment>
<evidence type="ECO:0000259" key="11">
    <source>
        <dbReference type="Pfam" id="PF10099"/>
    </source>
</evidence>
<reference evidence="13 14" key="1">
    <citation type="submission" date="2011-12" db="EMBL/GenBank/DDBJ databases">
        <title>Whole genome shotgun sequence of Gordonia effusa NBRC 100432.</title>
        <authorList>
            <person name="Yoshida I."/>
            <person name="Takarada H."/>
            <person name="Hosoyama A."/>
            <person name="Tsuchikane K."/>
            <person name="Katsumata H."/>
            <person name="Yamazaki S."/>
            <person name="Fujita N."/>
        </authorList>
    </citation>
    <scope>NUCLEOTIDE SEQUENCE [LARGE SCALE GENOMIC DNA]</scope>
    <source>
        <strain evidence="13 14">NBRC 100432</strain>
    </source>
</reference>
<dbReference type="Pfam" id="PF22618">
    <property type="entry name" value="RskA_N"/>
    <property type="match status" value="1"/>
</dbReference>
<dbReference type="OrthoDB" id="153510at2"/>
<evidence type="ECO:0000313" key="14">
    <source>
        <dbReference type="Proteomes" id="UP000035034"/>
    </source>
</evidence>
<evidence type="ECO:0000256" key="9">
    <source>
        <dbReference type="ARBA" id="ARBA00030803"/>
    </source>
</evidence>
<feature type="transmembrane region" description="Helical" evidence="10">
    <location>
        <begin position="97"/>
        <end position="118"/>
    </location>
</feature>
<gene>
    <name evidence="13" type="primary">rskA</name>
    <name evidence="13" type="ORF">GOEFS_132_00540</name>
</gene>
<dbReference type="eggNOG" id="COG5343">
    <property type="taxonomic scope" value="Bacteria"/>
</dbReference>
<sequence>MPELSSEELVDLAEVYALDALDDAERRDISIALAAAAPDVRRRFESVVTEVRETLAAHSATLALAPPARAYESLMAEVAPASVGGTVTDLTARRRRLYVALAAAAAVVAVVLGGIGIASRLGQSPTSPPSAAEQLMSARDLRTSTAAVPGGGTMTVLYSRSANSAVVVLNDVPAPAAQSAYQMWQIPGAGAPKSLGVMDAAAITPSTQVSVPNIEATSAISVSVEPPGGSSAPTKVVVSVPLRE</sequence>
<protein>
    <recommendedName>
        <fullName evidence="9">Regulator of SigK</fullName>
    </recommendedName>
    <alternativeName>
        <fullName evidence="8">Sigma-K anti-sigma factor RskA</fullName>
    </alternativeName>
</protein>
<dbReference type="PANTHER" id="PTHR37461">
    <property type="entry name" value="ANTI-SIGMA-K FACTOR RSKA"/>
    <property type="match status" value="1"/>
</dbReference>
<keyword evidence="7" id="KW-0804">Transcription</keyword>
<evidence type="ECO:0000256" key="3">
    <source>
        <dbReference type="ARBA" id="ARBA00022692"/>
    </source>
</evidence>
<dbReference type="EMBL" id="BAEH01000132">
    <property type="protein sequence ID" value="GAB20823.1"/>
    <property type="molecule type" value="Genomic_DNA"/>
</dbReference>
<dbReference type="Gene3D" id="1.10.10.1320">
    <property type="entry name" value="Anti-sigma factor, zinc-finger domain"/>
    <property type="match status" value="1"/>
</dbReference>
<evidence type="ECO:0000313" key="13">
    <source>
        <dbReference type="EMBL" id="GAB20823.1"/>
    </source>
</evidence>
<dbReference type="RefSeq" id="WP_007320158.1">
    <property type="nucleotide sequence ID" value="NZ_BAEH01000132.1"/>
</dbReference>
<keyword evidence="5" id="KW-0805">Transcription regulation</keyword>
<evidence type="ECO:0000256" key="5">
    <source>
        <dbReference type="ARBA" id="ARBA00023015"/>
    </source>
</evidence>
<evidence type="ECO:0000256" key="4">
    <source>
        <dbReference type="ARBA" id="ARBA00022989"/>
    </source>
</evidence>
<accession>H0R6X2</accession>
<dbReference type="InterPro" id="IPR053877">
    <property type="entry name" value="RskA_N"/>
</dbReference>
<dbReference type="Pfam" id="PF10099">
    <property type="entry name" value="RskA_C"/>
    <property type="match status" value="1"/>
</dbReference>
<evidence type="ECO:0000256" key="1">
    <source>
        <dbReference type="ARBA" id="ARBA00004162"/>
    </source>
</evidence>
<name>H0R6X2_9ACTN</name>
<dbReference type="PANTHER" id="PTHR37461:SF1">
    <property type="entry name" value="ANTI-SIGMA-K FACTOR RSKA"/>
    <property type="match status" value="1"/>
</dbReference>
<organism evidence="13 14">
    <name type="scientific">Gordonia effusa NBRC 100432</name>
    <dbReference type="NCBI Taxonomy" id="1077974"/>
    <lineage>
        <taxon>Bacteria</taxon>
        <taxon>Bacillati</taxon>
        <taxon>Actinomycetota</taxon>
        <taxon>Actinomycetes</taxon>
        <taxon>Mycobacteriales</taxon>
        <taxon>Gordoniaceae</taxon>
        <taxon>Gordonia</taxon>
    </lineage>
</organism>
<feature type="domain" description="Anti-sigma K factor RskA C-terminal" evidence="11">
    <location>
        <begin position="100"/>
        <end position="234"/>
    </location>
</feature>
<evidence type="ECO:0000256" key="7">
    <source>
        <dbReference type="ARBA" id="ARBA00023163"/>
    </source>
</evidence>
<dbReference type="Proteomes" id="UP000035034">
    <property type="component" value="Unassembled WGS sequence"/>
</dbReference>
<evidence type="ECO:0000256" key="10">
    <source>
        <dbReference type="SAM" id="Phobius"/>
    </source>
</evidence>
<evidence type="ECO:0000256" key="2">
    <source>
        <dbReference type="ARBA" id="ARBA00022475"/>
    </source>
</evidence>
<dbReference type="STRING" id="1077974.GOEFS_132_00540"/>
<dbReference type="GO" id="GO:0016989">
    <property type="term" value="F:sigma factor antagonist activity"/>
    <property type="evidence" value="ECO:0007669"/>
    <property type="project" value="TreeGrafter"/>
</dbReference>
<keyword evidence="14" id="KW-1185">Reference proteome</keyword>
<keyword evidence="2" id="KW-1003">Cell membrane</keyword>
<dbReference type="GO" id="GO:0006417">
    <property type="term" value="P:regulation of translation"/>
    <property type="evidence" value="ECO:0007669"/>
    <property type="project" value="TreeGrafter"/>
</dbReference>
<evidence type="ECO:0000256" key="6">
    <source>
        <dbReference type="ARBA" id="ARBA00023136"/>
    </source>
</evidence>
<evidence type="ECO:0000256" key="8">
    <source>
        <dbReference type="ARBA" id="ARBA00029829"/>
    </source>
</evidence>
<dbReference type="InterPro" id="IPR018764">
    <property type="entry name" value="RskA_C"/>
</dbReference>
<evidence type="ECO:0000259" key="12">
    <source>
        <dbReference type="Pfam" id="PF22618"/>
    </source>
</evidence>
<feature type="domain" description="Anti-sigma-K factor RskA N-terminal" evidence="12">
    <location>
        <begin position="9"/>
        <end position="56"/>
    </location>
</feature>
<dbReference type="GO" id="GO:0005886">
    <property type="term" value="C:plasma membrane"/>
    <property type="evidence" value="ECO:0007669"/>
    <property type="project" value="UniProtKB-SubCell"/>
</dbReference>
<comment type="subcellular location">
    <subcellularLocation>
        <location evidence="1">Cell membrane</location>
        <topology evidence="1">Single-pass membrane protein</topology>
    </subcellularLocation>
</comment>